<name>A0AAE0ZTK4_9GAST</name>
<accession>A0AAE0ZTK4</accession>
<comment type="caution">
    <text evidence="1">The sequence shown here is derived from an EMBL/GenBank/DDBJ whole genome shotgun (WGS) entry which is preliminary data.</text>
</comment>
<proteinExistence type="predicted"/>
<evidence type="ECO:0000313" key="1">
    <source>
        <dbReference type="EMBL" id="KAK3775374.1"/>
    </source>
</evidence>
<keyword evidence="2" id="KW-1185">Reference proteome</keyword>
<evidence type="ECO:0000313" key="2">
    <source>
        <dbReference type="Proteomes" id="UP001283361"/>
    </source>
</evidence>
<protein>
    <submittedName>
        <fullName evidence="1">Uncharacterized protein</fullName>
    </submittedName>
</protein>
<dbReference type="AlphaFoldDB" id="A0AAE0ZTK4"/>
<organism evidence="1 2">
    <name type="scientific">Elysia crispata</name>
    <name type="common">lettuce slug</name>
    <dbReference type="NCBI Taxonomy" id="231223"/>
    <lineage>
        <taxon>Eukaryota</taxon>
        <taxon>Metazoa</taxon>
        <taxon>Spiralia</taxon>
        <taxon>Lophotrochozoa</taxon>
        <taxon>Mollusca</taxon>
        <taxon>Gastropoda</taxon>
        <taxon>Heterobranchia</taxon>
        <taxon>Euthyneura</taxon>
        <taxon>Panpulmonata</taxon>
        <taxon>Sacoglossa</taxon>
        <taxon>Placobranchoidea</taxon>
        <taxon>Plakobranchidae</taxon>
        <taxon>Elysia</taxon>
    </lineage>
</organism>
<gene>
    <name evidence="1" type="ORF">RRG08_010572</name>
</gene>
<sequence length="113" mass="12518">MRGVGGIRSEEPDPVMTVSCSRSVTRFRDLMGDSINGSLTGFLCCNQQGCGARTPDTGPLLATGRDRPVHFSNFRQRADIVQNQFGCVFWLHLTDNYLPLDATSQPFPPLTWL</sequence>
<dbReference type="EMBL" id="JAWDGP010003341">
    <property type="protein sequence ID" value="KAK3775374.1"/>
    <property type="molecule type" value="Genomic_DNA"/>
</dbReference>
<dbReference type="Proteomes" id="UP001283361">
    <property type="component" value="Unassembled WGS sequence"/>
</dbReference>
<reference evidence="1" key="1">
    <citation type="journal article" date="2023" name="G3 (Bethesda)">
        <title>A reference genome for the long-term kleptoplast-retaining sea slug Elysia crispata morphotype clarki.</title>
        <authorList>
            <person name="Eastman K.E."/>
            <person name="Pendleton A.L."/>
            <person name="Shaikh M.A."/>
            <person name="Suttiyut T."/>
            <person name="Ogas R."/>
            <person name="Tomko P."/>
            <person name="Gavelis G."/>
            <person name="Widhalm J.R."/>
            <person name="Wisecaver J.H."/>
        </authorList>
    </citation>
    <scope>NUCLEOTIDE SEQUENCE</scope>
    <source>
        <strain evidence="1">ECLA1</strain>
    </source>
</reference>